<evidence type="ECO:0000256" key="6">
    <source>
        <dbReference type="ARBA" id="ARBA00022801"/>
    </source>
</evidence>
<keyword evidence="13" id="KW-1185">Reference proteome</keyword>
<dbReference type="OrthoDB" id="536211at2759"/>
<feature type="domain" description="Peptidase M43 pregnancy-associated plasma-A" evidence="11">
    <location>
        <begin position="184"/>
        <end position="271"/>
    </location>
</feature>
<keyword evidence="9" id="KW-1015">Disulfide bond</keyword>
<feature type="chain" id="PRO_5017981051" evidence="10">
    <location>
        <begin position="19"/>
        <end position="279"/>
    </location>
</feature>
<dbReference type="RefSeq" id="XP_028465020.1">
    <property type="nucleotide sequence ID" value="XM_028612167.1"/>
</dbReference>
<dbReference type="EMBL" id="ML119057">
    <property type="protein sequence ID" value="ROT37214.1"/>
    <property type="molecule type" value="Genomic_DNA"/>
</dbReference>
<dbReference type="CDD" id="cd04275">
    <property type="entry name" value="ZnMc_pappalysin_like"/>
    <property type="match status" value="1"/>
</dbReference>
<dbReference type="InterPro" id="IPR024079">
    <property type="entry name" value="MetalloPept_cat_dom_sf"/>
</dbReference>
<dbReference type="PANTHER" id="PTHR47466:SF1">
    <property type="entry name" value="METALLOPROTEASE MEP1 (AFU_ORTHOLOGUE AFUA_1G07730)-RELATED"/>
    <property type="match status" value="1"/>
</dbReference>
<feature type="signal peptide" evidence="10">
    <location>
        <begin position="1"/>
        <end position="18"/>
    </location>
</feature>
<dbReference type="GO" id="GO:0008237">
    <property type="term" value="F:metallopeptidase activity"/>
    <property type="evidence" value="ECO:0007669"/>
    <property type="project" value="UniProtKB-KW"/>
</dbReference>
<dbReference type="GO" id="GO:0006508">
    <property type="term" value="P:proteolysis"/>
    <property type="evidence" value="ECO:0007669"/>
    <property type="project" value="UniProtKB-KW"/>
</dbReference>
<dbReference type="Pfam" id="PF05572">
    <property type="entry name" value="Peptidase_M43"/>
    <property type="match status" value="1"/>
</dbReference>
<organism evidence="12 13">
    <name type="scientific">Sodiomyces alkalinus (strain CBS 110278 / VKM F-3762 / F11)</name>
    <name type="common">Alkaliphilic filamentous fungus</name>
    <dbReference type="NCBI Taxonomy" id="1314773"/>
    <lineage>
        <taxon>Eukaryota</taxon>
        <taxon>Fungi</taxon>
        <taxon>Dikarya</taxon>
        <taxon>Ascomycota</taxon>
        <taxon>Pezizomycotina</taxon>
        <taxon>Sordariomycetes</taxon>
        <taxon>Hypocreomycetidae</taxon>
        <taxon>Glomerellales</taxon>
        <taxon>Plectosphaerellaceae</taxon>
        <taxon>Sodiomyces</taxon>
    </lineage>
</organism>
<evidence type="ECO:0000256" key="1">
    <source>
        <dbReference type="ARBA" id="ARBA00003174"/>
    </source>
</evidence>
<comment type="function">
    <text evidence="1">Secreted metalloproteinase that allows assimilation of proteinaceous substrates.</text>
</comment>
<dbReference type="Gene3D" id="3.40.390.10">
    <property type="entry name" value="Collagenase (Catalytic Domain)"/>
    <property type="match status" value="1"/>
</dbReference>
<dbReference type="SUPFAM" id="SSF55486">
    <property type="entry name" value="Metalloproteases ('zincins'), catalytic domain"/>
    <property type="match status" value="1"/>
</dbReference>
<evidence type="ECO:0000259" key="11">
    <source>
        <dbReference type="Pfam" id="PF05572"/>
    </source>
</evidence>
<evidence type="ECO:0000256" key="5">
    <source>
        <dbReference type="ARBA" id="ARBA00022729"/>
    </source>
</evidence>
<evidence type="ECO:0000256" key="8">
    <source>
        <dbReference type="ARBA" id="ARBA00023049"/>
    </source>
</evidence>
<keyword evidence="3 12" id="KW-0645">Protease</keyword>
<keyword evidence="5 10" id="KW-0732">Signal</keyword>
<evidence type="ECO:0000256" key="3">
    <source>
        <dbReference type="ARBA" id="ARBA00022670"/>
    </source>
</evidence>
<evidence type="ECO:0000256" key="2">
    <source>
        <dbReference type="ARBA" id="ARBA00008721"/>
    </source>
</evidence>
<keyword evidence="4" id="KW-0479">Metal-binding</keyword>
<dbReference type="PANTHER" id="PTHR47466">
    <property type="match status" value="1"/>
</dbReference>
<evidence type="ECO:0000256" key="7">
    <source>
        <dbReference type="ARBA" id="ARBA00022833"/>
    </source>
</evidence>
<keyword evidence="8 12" id="KW-0482">Metalloprotease</keyword>
<accession>A0A3N2PS09</accession>
<dbReference type="InterPro" id="IPR008754">
    <property type="entry name" value="Peptidase_M43"/>
</dbReference>
<dbReference type="STRING" id="1314773.A0A3N2PS09"/>
<keyword evidence="6" id="KW-0378">Hydrolase</keyword>
<protein>
    <submittedName>
        <fullName evidence="12">Metalloprotease</fullName>
    </submittedName>
</protein>
<reference evidence="12 13" key="1">
    <citation type="journal article" date="2018" name="Mol. Ecol.">
        <title>The obligate alkalophilic soda-lake fungus Sodiomyces alkalinus has shifted to a protein diet.</title>
        <authorList>
            <person name="Grum-Grzhimaylo A.A."/>
            <person name="Falkoski D.L."/>
            <person name="van den Heuvel J."/>
            <person name="Valero-Jimenez C.A."/>
            <person name="Min B."/>
            <person name="Choi I.G."/>
            <person name="Lipzen A."/>
            <person name="Daum C.G."/>
            <person name="Aanen D.K."/>
            <person name="Tsang A."/>
            <person name="Henrissat B."/>
            <person name="Bilanenko E.N."/>
            <person name="de Vries R.P."/>
            <person name="van Kan J.A.L."/>
            <person name="Grigoriev I.V."/>
            <person name="Debets A.J.M."/>
        </authorList>
    </citation>
    <scope>NUCLEOTIDE SEQUENCE [LARGE SCALE GENOMIC DNA]</scope>
    <source>
        <strain evidence="12 13">F11</strain>
    </source>
</reference>
<dbReference type="GO" id="GO:0046872">
    <property type="term" value="F:metal ion binding"/>
    <property type="evidence" value="ECO:0007669"/>
    <property type="project" value="UniProtKB-KW"/>
</dbReference>
<comment type="similarity">
    <text evidence="2">Belongs to the peptidase M43B family.</text>
</comment>
<proteinExistence type="inferred from homology"/>
<name>A0A3N2PS09_SODAK</name>
<evidence type="ECO:0000313" key="13">
    <source>
        <dbReference type="Proteomes" id="UP000272025"/>
    </source>
</evidence>
<sequence length="279" mass="30968">MLARFLWLTAASVATVAGDVIRCATSEPPIENLADNAVFAVQEAEAREGLATARYSPAPIVVPTVFHVVSISDRPQDGYLSDETLMAQLDVMNEDYAPWNIEFSLINVTRTINVVWANDQQALPMRRALRQGDYSTLNVYFLTNASGYLGYCTYPRQVEEGSDIFYRDGCVVLADSVPGGALTRYNLGRTATHEVGHWMNLAHTFQGGCGCVGDMIHDTPPSANPSYGCPVGKNSCPDRWGIDPIHNFMDYSDDDCMNEFTAGQAWRMRSAWNTYRIKR</sequence>
<dbReference type="AlphaFoldDB" id="A0A3N2PS09"/>
<evidence type="ECO:0000256" key="9">
    <source>
        <dbReference type="ARBA" id="ARBA00023157"/>
    </source>
</evidence>
<evidence type="ECO:0000256" key="10">
    <source>
        <dbReference type="SAM" id="SignalP"/>
    </source>
</evidence>
<evidence type="ECO:0000256" key="4">
    <source>
        <dbReference type="ARBA" id="ARBA00022723"/>
    </source>
</evidence>
<dbReference type="GeneID" id="39580645"/>
<keyword evidence="7" id="KW-0862">Zinc</keyword>
<evidence type="ECO:0000313" key="12">
    <source>
        <dbReference type="EMBL" id="ROT37214.1"/>
    </source>
</evidence>
<dbReference type="Proteomes" id="UP000272025">
    <property type="component" value="Unassembled WGS sequence"/>
</dbReference>
<gene>
    <name evidence="12" type="ORF">SODALDRAFT_334301</name>
</gene>